<evidence type="ECO:0000313" key="2">
    <source>
        <dbReference type="EMBL" id="ORY10796.1"/>
    </source>
</evidence>
<feature type="region of interest" description="Disordered" evidence="1">
    <location>
        <begin position="81"/>
        <end position="141"/>
    </location>
</feature>
<gene>
    <name evidence="2" type="ORF">BCR34DRAFT_566224</name>
</gene>
<protein>
    <submittedName>
        <fullName evidence="2">Uncharacterized protein</fullName>
    </submittedName>
</protein>
<proteinExistence type="predicted"/>
<evidence type="ECO:0000256" key="1">
    <source>
        <dbReference type="SAM" id="MobiDB-lite"/>
    </source>
</evidence>
<sequence length="141" mass="16167">MCFILRVSSLVKVEPPSRLPLASGPDMIHVIDPRYARTSFTTYAQREEHPEHRHFHCTSTSTLEYAPLLRLLQARKYPPIPSPTLHLHSRPTSPKPHHNDQPTYLPDIPLSTKHHEALRHDPGGCHYHRPRGSPCSQISPW</sequence>
<comment type="caution">
    <text evidence="2">The sequence shown here is derived from an EMBL/GenBank/DDBJ whole genome shotgun (WGS) entry which is preliminary data.</text>
</comment>
<dbReference type="EMBL" id="MCFA01000068">
    <property type="protein sequence ID" value="ORY10796.1"/>
    <property type="molecule type" value="Genomic_DNA"/>
</dbReference>
<feature type="compositionally biased region" description="Basic and acidic residues" evidence="1">
    <location>
        <begin position="113"/>
        <end position="123"/>
    </location>
</feature>
<evidence type="ECO:0000313" key="3">
    <source>
        <dbReference type="Proteomes" id="UP000193144"/>
    </source>
</evidence>
<dbReference type="Proteomes" id="UP000193144">
    <property type="component" value="Unassembled WGS sequence"/>
</dbReference>
<dbReference type="AlphaFoldDB" id="A0A1Y1ZKQ6"/>
<accession>A0A1Y1ZKQ6</accession>
<name>A0A1Y1ZKQ6_9PLEO</name>
<organism evidence="2 3">
    <name type="scientific">Clohesyomyces aquaticus</name>
    <dbReference type="NCBI Taxonomy" id="1231657"/>
    <lineage>
        <taxon>Eukaryota</taxon>
        <taxon>Fungi</taxon>
        <taxon>Dikarya</taxon>
        <taxon>Ascomycota</taxon>
        <taxon>Pezizomycotina</taxon>
        <taxon>Dothideomycetes</taxon>
        <taxon>Pleosporomycetidae</taxon>
        <taxon>Pleosporales</taxon>
        <taxon>Lindgomycetaceae</taxon>
        <taxon>Clohesyomyces</taxon>
    </lineage>
</organism>
<keyword evidence="3" id="KW-1185">Reference proteome</keyword>
<reference evidence="2 3" key="1">
    <citation type="submission" date="2016-07" db="EMBL/GenBank/DDBJ databases">
        <title>Pervasive Adenine N6-methylation of Active Genes in Fungi.</title>
        <authorList>
            <consortium name="DOE Joint Genome Institute"/>
            <person name="Mondo S.J."/>
            <person name="Dannebaum R.O."/>
            <person name="Kuo R.C."/>
            <person name="Labutti K."/>
            <person name="Haridas S."/>
            <person name="Kuo A."/>
            <person name="Salamov A."/>
            <person name="Ahrendt S.R."/>
            <person name="Lipzen A."/>
            <person name="Sullivan W."/>
            <person name="Andreopoulos W.B."/>
            <person name="Clum A."/>
            <person name="Lindquist E."/>
            <person name="Daum C."/>
            <person name="Ramamoorthy G.K."/>
            <person name="Gryganskyi A."/>
            <person name="Culley D."/>
            <person name="Magnuson J.K."/>
            <person name="James T.Y."/>
            <person name="O'Malley M.A."/>
            <person name="Stajich J.E."/>
            <person name="Spatafora J.W."/>
            <person name="Visel A."/>
            <person name="Grigoriev I.V."/>
        </authorList>
    </citation>
    <scope>NUCLEOTIDE SEQUENCE [LARGE SCALE GENOMIC DNA]</scope>
    <source>
        <strain evidence="2 3">CBS 115471</strain>
    </source>
</reference>